<evidence type="ECO:0000313" key="1">
    <source>
        <dbReference type="EMBL" id="QTA93418.1"/>
    </source>
</evidence>
<organism evidence="1 2">
    <name type="scientific">Desulfonema magnum</name>
    <dbReference type="NCBI Taxonomy" id="45655"/>
    <lineage>
        <taxon>Bacteria</taxon>
        <taxon>Pseudomonadati</taxon>
        <taxon>Thermodesulfobacteriota</taxon>
        <taxon>Desulfobacteria</taxon>
        <taxon>Desulfobacterales</taxon>
        <taxon>Desulfococcaceae</taxon>
        <taxon>Desulfonema</taxon>
    </lineage>
</organism>
<protein>
    <submittedName>
        <fullName evidence="1">Uncharacterized protein</fullName>
    </submittedName>
</protein>
<evidence type="ECO:0000313" key="2">
    <source>
        <dbReference type="Proteomes" id="UP000663722"/>
    </source>
</evidence>
<dbReference type="AlphaFoldDB" id="A0A975GVA6"/>
<gene>
    <name evidence="1" type="ORF">dnm_095190</name>
</gene>
<name>A0A975GVA6_9BACT</name>
<dbReference type="KEGG" id="dmm:dnm_095190"/>
<sequence length="71" mass="8430">MYEKFLLRYLFHQQIKFGVICNFEDIIRLFPQLGCVQYTEDNVSSNSMPQFFTAFLDLLGKNREEGELNKT</sequence>
<accession>A0A975GVA6</accession>
<reference evidence="1" key="1">
    <citation type="journal article" date="2021" name="Microb. Physiol.">
        <title>Proteogenomic Insights into the Physiology of Marine, Sulfate-Reducing, Filamentous Desulfonema limicola and Desulfonema magnum.</title>
        <authorList>
            <person name="Schnaars V."/>
            <person name="Wohlbrand L."/>
            <person name="Scheve S."/>
            <person name="Hinrichs C."/>
            <person name="Reinhardt R."/>
            <person name="Rabus R."/>
        </authorList>
    </citation>
    <scope>NUCLEOTIDE SEQUENCE</scope>
    <source>
        <strain evidence="1">4be13</strain>
    </source>
</reference>
<proteinExistence type="predicted"/>
<dbReference type="EMBL" id="CP061800">
    <property type="protein sequence ID" value="QTA93418.1"/>
    <property type="molecule type" value="Genomic_DNA"/>
</dbReference>
<dbReference type="Proteomes" id="UP000663722">
    <property type="component" value="Chromosome"/>
</dbReference>
<keyword evidence="2" id="KW-1185">Reference proteome</keyword>